<dbReference type="Pfam" id="PF07527">
    <property type="entry name" value="Hairy_orange"/>
    <property type="match status" value="1"/>
</dbReference>
<evidence type="ECO:0000256" key="1">
    <source>
        <dbReference type="ARBA" id="ARBA00004123"/>
    </source>
</evidence>
<feature type="region of interest" description="Disordered" evidence="7">
    <location>
        <begin position="301"/>
        <end position="392"/>
    </location>
</feature>
<dbReference type="SUPFAM" id="SSF158457">
    <property type="entry name" value="Orange domain-like"/>
    <property type="match status" value="1"/>
</dbReference>
<dbReference type="STRING" id="41427.A0A182JDQ1"/>
<dbReference type="AlphaFoldDB" id="A0A182JDQ1"/>
<feature type="compositionally biased region" description="Basic and acidic residues" evidence="7">
    <location>
        <begin position="366"/>
        <end position="380"/>
    </location>
</feature>
<feature type="compositionally biased region" description="Pro residues" evidence="7">
    <location>
        <begin position="257"/>
        <end position="269"/>
    </location>
</feature>
<keyword evidence="2" id="KW-0217">Developmental protein</keyword>
<dbReference type="PANTHER" id="PTHR10985">
    <property type="entry name" value="BASIC HELIX-LOOP-HELIX TRANSCRIPTION FACTOR, HES-RELATED"/>
    <property type="match status" value="1"/>
</dbReference>
<proteinExistence type="predicted"/>
<dbReference type="GO" id="GO:0005634">
    <property type="term" value="C:nucleus"/>
    <property type="evidence" value="ECO:0007669"/>
    <property type="project" value="UniProtKB-SubCell"/>
</dbReference>
<evidence type="ECO:0000256" key="6">
    <source>
        <dbReference type="ARBA" id="ARBA00023242"/>
    </source>
</evidence>
<dbReference type="SMART" id="SM00353">
    <property type="entry name" value="HLH"/>
    <property type="match status" value="1"/>
</dbReference>
<dbReference type="PROSITE" id="PS50888">
    <property type="entry name" value="BHLH"/>
    <property type="match status" value="1"/>
</dbReference>
<dbReference type="Pfam" id="PF00010">
    <property type="entry name" value="HLH"/>
    <property type="match status" value="1"/>
</dbReference>
<dbReference type="PROSITE" id="PS51054">
    <property type="entry name" value="ORANGE"/>
    <property type="match status" value="1"/>
</dbReference>
<dbReference type="GO" id="GO:0046983">
    <property type="term" value="F:protein dimerization activity"/>
    <property type="evidence" value="ECO:0007669"/>
    <property type="project" value="InterPro"/>
</dbReference>
<keyword evidence="5" id="KW-0804">Transcription</keyword>
<dbReference type="CDD" id="cd18913">
    <property type="entry name" value="bHLH-O_hairy_like"/>
    <property type="match status" value="1"/>
</dbReference>
<dbReference type="VEuPathDB" id="VectorBase:AATE016142"/>
<reference evidence="8" key="1">
    <citation type="submission" date="2022-08" db="UniProtKB">
        <authorList>
            <consortium name="EnsemblMetazoa"/>
        </authorList>
    </citation>
    <scope>IDENTIFICATION</scope>
    <source>
        <strain evidence="8">EBRO</strain>
    </source>
</reference>
<dbReference type="FunFam" id="4.10.280.10:FF:000009">
    <property type="entry name" value="Transcription factor HES-1"/>
    <property type="match status" value="1"/>
</dbReference>
<feature type="compositionally biased region" description="Basic and acidic residues" evidence="7">
    <location>
        <begin position="235"/>
        <end position="254"/>
    </location>
</feature>
<evidence type="ECO:0000256" key="7">
    <source>
        <dbReference type="SAM" id="MobiDB-lite"/>
    </source>
</evidence>
<evidence type="ECO:0000256" key="4">
    <source>
        <dbReference type="ARBA" id="ARBA00023125"/>
    </source>
</evidence>
<organism evidence="8">
    <name type="scientific">Anopheles atroparvus</name>
    <name type="common">European mosquito</name>
    <dbReference type="NCBI Taxonomy" id="41427"/>
    <lineage>
        <taxon>Eukaryota</taxon>
        <taxon>Metazoa</taxon>
        <taxon>Ecdysozoa</taxon>
        <taxon>Arthropoda</taxon>
        <taxon>Hexapoda</taxon>
        <taxon>Insecta</taxon>
        <taxon>Pterygota</taxon>
        <taxon>Neoptera</taxon>
        <taxon>Endopterygota</taxon>
        <taxon>Diptera</taxon>
        <taxon>Nematocera</taxon>
        <taxon>Culicoidea</taxon>
        <taxon>Culicidae</taxon>
        <taxon>Anophelinae</taxon>
        <taxon>Anopheles</taxon>
    </lineage>
</organism>
<feature type="compositionally biased region" description="Acidic residues" evidence="7">
    <location>
        <begin position="342"/>
        <end position="354"/>
    </location>
</feature>
<evidence type="ECO:0000256" key="2">
    <source>
        <dbReference type="ARBA" id="ARBA00022473"/>
    </source>
</evidence>
<dbReference type="Gene3D" id="4.10.280.10">
    <property type="entry name" value="Helix-loop-helix DNA-binding domain"/>
    <property type="match status" value="1"/>
</dbReference>
<keyword evidence="6" id="KW-0539">Nucleus</keyword>
<dbReference type="EnsemblMetazoa" id="AATE016142-RA">
    <property type="protein sequence ID" value="AATE016142-PA.1"/>
    <property type="gene ID" value="AATE016142"/>
</dbReference>
<accession>A0A182JDQ1</accession>
<comment type="subcellular location">
    <subcellularLocation>
        <location evidence="1">Nucleus</location>
    </subcellularLocation>
</comment>
<name>A0A182JDQ1_ANOAO</name>
<dbReference type="Gene3D" id="6.10.250.980">
    <property type="match status" value="1"/>
</dbReference>
<keyword evidence="4" id="KW-0238">DNA-binding</keyword>
<evidence type="ECO:0000313" key="8">
    <source>
        <dbReference type="EnsemblMetazoa" id="AATE016142-PA.1"/>
    </source>
</evidence>
<sequence length="392" mass="42821">MANPSKLNSNRQDDYVSENYLRRIKAEIRKTNKPIMEKKRRARINNYLNDLKALLLDAMKKDPVRHSKLEKADILDLTVKHLQDIERRRLAVAMAVDPTVPEKFASGYRECIGEIAKYFDTLGSVDEGLKGRVRKHLEGCLAFPGAKAPPFPGGLGSFGVPLHSPDDVNNNTQGLLNRVFANNLSLGMFPSAGMAFLGDVSSVPFNPFPFFPGPLRGATTGTLSGHGAFDQEVPEFERTPKEKQSTREQPKAHPENPVVPSPPASPGPPNDTDDPGTTLMTPVGKTGTLSEQHTMERLLAIFPTPPSPEDPQPARRFGKLGHHFGASPFVPTGRALVTDPPTADEDDGMQDESPDTSGEGGPSSDTSREPHERPEGDAGKDNNPNGEMWRPW</sequence>
<dbReference type="InterPro" id="IPR003650">
    <property type="entry name" value="Orange_dom"/>
</dbReference>
<dbReference type="SUPFAM" id="SSF47459">
    <property type="entry name" value="HLH, helix-loop-helix DNA-binding domain"/>
    <property type="match status" value="1"/>
</dbReference>
<dbReference type="GO" id="GO:0006355">
    <property type="term" value="P:regulation of DNA-templated transcription"/>
    <property type="evidence" value="ECO:0007669"/>
    <property type="project" value="InterPro"/>
</dbReference>
<dbReference type="InterPro" id="IPR011598">
    <property type="entry name" value="bHLH_dom"/>
</dbReference>
<protein>
    <submittedName>
        <fullName evidence="8">Uncharacterized protein</fullName>
    </submittedName>
</protein>
<dbReference type="InterPro" id="IPR036638">
    <property type="entry name" value="HLH_DNA-bd_sf"/>
</dbReference>
<dbReference type="GO" id="GO:1990837">
    <property type="term" value="F:sequence-specific double-stranded DNA binding"/>
    <property type="evidence" value="ECO:0007669"/>
    <property type="project" value="UniProtKB-ARBA"/>
</dbReference>
<evidence type="ECO:0000256" key="3">
    <source>
        <dbReference type="ARBA" id="ARBA00023015"/>
    </source>
</evidence>
<feature type="region of interest" description="Disordered" evidence="7">
    <location>
        <begin position="219"/>
        <end position="289"/>
    </location>
</feature>
<evidence type="ECO:0000256" key="5">
    <source>
        <dbReference type="ARBA" id="ARBA00023163"/>
    </source>
</evidence>
<keyword evidence="3" id="KW-0805">Transcription regulation</keyword>
<dbReference type="InterPro" id="IPR050370">
    <property type="entry name" value="HES_HEY"/>
</dbReference>